<protein>
    <submittedName>
        <fullName evidence="1">Uncharacterized protein</fullName>
    </submittedName>
</protein>
<evidence type="ECO:0000313" key="1">
    <source>
        <dbReference type="EMBL" id="JAH32124.1"/>
    </source>
</evidence>
<sequence length="8" mass="999">MRDGYCRV</sequence>
<proteinExistence type="predicted"/>
<reference evidence="1" key="2">
    <citation type="journal article" date="2015" name="Fish Shellfish Immunol.">
        <title>Early steps in the European eel (Anguilla anguilla)-Vibrio vulnificus interaction in the gills: Role of the RtxA13 toxin.</title>
        <authorList>
            <person name="Callol A."/>
            <person name="Pajuelo D."/>
            <person name="Ebbesson L."/>
            <person name="Teles M."/>
            <person name="MacKenzie S."/>
            <person name="Amaro C."/>
        </authorList>
    </citation>
    <scope>NUCLEOTIDE SEQUENCE</scope>
</reference>
<dbReference type="EMBL" id="GBXM01076453">
    <property type="protein sequence ID" value="JAH32124.1"/>
    <property type="molecule type" value="Transcribed_RNA"/>
</dbReference>
<accession>A0A0E9RSI9</accession>
<reference evidence="1" key="1">
    <citation type="submission" date="2014-11" db="EMBL/GenBank/DDBJ databases">
        <authorList>
            <person name="Amaro Gonzalez C."/>
        </authorList>
    </citation>
    <scope>NUCLEOTIDE SEQUENCE</scope>
</reference>
<organism evidence="1">
    <name type="scientific">Anguilla anguilla</name>
    <name type="common">European freshwater eel</name>
    <name type="synonym">Muraena anguilla</name>
    <dbReference type="NCBI Taxonomy" id="7936"/>
    <lineage>
        <taxon>Eukaryota</taxon>
        <taxon>Metazoa</taxon>
        <taxon>Chordata</taxon>
        <taxon>Craniata</taxon>
        <taxon>Vertebrata</taxon>
        <taxon>Euteleostomi</taxon>
        <taxon>Actinopterygii</taxon>
        <taxon>Neopterygii</taxon>
        <taxon>Teleostei</taxon>
        <taxon>Anguilliformes</taxon>
        <taxon>Anguillidae</taxon>
        <taxon>Anguilla</taxon>
    </lineage>
</organism>
<name>A0A0E9RSI9_ANGAN</name>